<dbReference type="Gene3D" id="2.60.40.680">
    <property type="match status" value="1"/>
</dbReference>
<evidence type="ECO:0000259" key="1">
    <source>
        <dbReference type="Pfam" id="PF00963"/>
    </source>
</evidence>
<evidence type="ECO:0000313" key="3">
    <source>
        <dbReference type="EMBL" id="EAY28034.1"/>
    </source>
</evidence>
<organism evidence="3 4">
    <name type="scientific">Microscilla marina ATCC 23134</name>
    <dbReference type="NCBI Taxonomy" id="313606"/>
    <lineage>
        <taxon>Bacteria</taxon>
        <taxon>Pseudomonadati</taxon>
        <taxon>Bacteroidota</taxon>
        <taxon>Cytophagia</taxon>
        <taxon>Cytophagales</taxon>
        <taxon>Microscillaceae</taxon>
        <taxon>Microscilla</taxon>
    </lineage>
</organism>
<gene>
    <name evidence="3" type="ORF">M23134_02144</name>
</gene>
<dbReference type="eggNOG" id="ENOG5031Q2U">
    <property type="taxonomic scope" value="Bacteria"/>
</dbReference>
<dbReference type="EMBL" id="AAWS01000018">
    <property type="protein sequence ID" value="EAY28034.1"/>
    <property type="molecule type" value="Genomic_DNA"/>
</dbReference>
<proteinExistence type="predicted"/>
<dbReference type="Proteomes" id="UP000004095">
    <property type="component" value="Unassembled WGS sequence"/>
</dbReference>
<dbReference type="Pfam" id="PF00963">
    <property type="entry name" value="Cohesin"/>
    <property type="match status" value="1"/>
</dbReference>
<comment type="caution">
    <text evidence="3">The sequence shown here is derived from an EMBL/GenBank/DDBJ whole genome shotgun (WGS) entry which is preliminary data.</text>
</comment>
<dbReference type="GO" id="GO:0030246">
    <property type="term" value="F:carbohydrate binding"/>
    <property type="evidence" value="ECO:0007669"/>
    <property type="project" value="InterPro"/>
</dbReference>
<feature type="domain" description="Secretion system C-terminal sorting" evidence="2">
    <location>
        <begin position="1834"/>
        <end position="1909"/>
    </location>
</feature>
<accession>A1ZNC3</accession>
<protein>
    <submittedName>
        <fullName evidence="3">Uncharacterized protein</fullName>
    </submittedName>
</protein>
<evidence type="ECO:0000313" key="4">
    <source>
        <dbReference type="Proteomes" id="UP000004095"/>
    </source>
</evidence>
<keyword evidence="4" id="KW-1185">Reference proteome</keyword>
<dbReference type="InterPro" id="IPR026444">
    <property type="entry name" value="Secre_tail"/>
</dbReference>
<dbReference type="NCBIfam" id="TIGR04183">
    <property type="entry name" value="Por_Secre_tail"/>
    <property type="match status" value="1"/>
</dbReference>
<name>A1ZNC3_MICM2</name>
<reference evidence="3 4" key="1">
    <citation type="submission" date="2007-01" db="EMBL/GenBank/DDBJ databases">
        <authorList>
            <person name="Haygood M."/>
            <person name="Podell S."/>
            <person name="Anderson C."/>
            <person name="Hopkinson B."/>
            <person name="Roe K."/>
            <person name="Barbeau K."/>
            <person name="Gaasterland T."/>
            <person name="Ferriera S."/>
            <person name="Johnson J."/>
            <person name="Kravitz S."/>
            <person name="Beeson K."/>
            <person name="Sutton G."/>
            <person name="Rogers Y.-H."/>
            <person name="Friedman R."/>
            <person name="Frazier M."/>
            <person name="Venter J.C."/>
        </authorList>
    </citation>
    <scope>NUCLEOTIDE SEQUENCE [LARGE SCALE GENOMIC DNA]</scope>
    <source>
        <strain evidence="3 4">ATCC 23134</strain>
    </source>
</reference>
<sequence>MLAFSLFFAANTFGQVTYRWTGAGDDTRWHNKNNWEVVGQPGLPTTIPKGDDDVIFDALPGDVTVYFDEVATCKTLNTQNLDPAKKLSFAFTSSSPKKIIINGSLLLNDNTVFIDNNGTGLGTVEFSSQSSGNQIYLGANTHHEVSLNFVDIGTWTVISNVHTTANIKVTQGTLNIESKNIQCNDFRSYYGDSRTINMKNSTVVVNYWVVGNTPQLTLDTEGSDLHILKGDVVRVYMGNHNYDKVTFGTTPDHTLLIEINYPNLGSAKIKQAIMKSTITHRPAIEYENLTLEPGVSLFLTSKATCTNSFTANGTCDQPIKVYTYQGTAAISTNGLFLNLPNSAAFQSNYMQVEKVVARSTTPGLLPFTLQNGLNLDEPANTGANGWTFVPPVNRDLLWVGGRGSSATYNWSDVNNWVLKNNPSQAAGCLPGPTDRVHFDQSSFVNGGDVVVDLNNAYCSDMLWDANVASAVHRPVLTQSIKDKNLYIYGSLQLAAAMDVAFTNIIELKGGVGAHTLTTAGLALKCPIRIHAEGVYTLQDNLTSESTLYFRQGTLNAINKTISVESISDGGAQDRFLISGPRAFNFSGSTLNIKDFLILGGAVSPTTVNAANSTINMFATTGAAVVGSAVDAFHDIIFHSTTDINASIHAKNTTTFHDVTIHSAKTEITGTGSYNILDLKGSVEFGQNDDRTYGDLMLTKGKAYQFDNTKGNYKIMSTHTIQRKLTAVGTCGSPIILESLTDGTPINLHFATGSTYDASYLSINEINATGDQAGFLVATEGSLDADNTYPSTGWDFTNSQPARTLYWVGDGGNWGDESHWVTRDANGAIKTTNECTPTPKDIVIFDANSFTTADQKVNMDLVVATCHSIIWKDDVKFQPEWAGENHNHILRVYGSFTTADASKMSVSYTGYVYMLGNGSIDTKGNELMMGRWVFENEQATWNLNSDWHATHVYLNGGSLKSNNYAMNLGVFTAVSEKNVSFDLGTSMVTIRGNSGSHSWKINNTQNKFTLKAAQSTIELAEGAIEMHAGTGLVYNNLTFSNNRNNGVKLSANQSSFNDVLFKSSTITVAGNNNTFRSLTLMKGGTIEGENIFDYLTLIVQANSYFLEGGKTHTVNKRLMVRGNNCTPIHWESTSASQAASIVMGTDAIAIVRYVNMQGLHITEKTPKFEAIQCADNGMNAGWNFVPLSQAIGHGFADSQTINPGEEVCLSVENFAVMEGDDFVWLKDGVEINSTSRTLCITEAGTYALKITYDNGCETQDEIVISYPVSQCPYQIGNATFSCVGDTVCVWLKAKTKVTAGIIGMDYCLQYDASVVEPITDLNLPKDRRYEFGEVVTTNGQGFERVYINYEAGQNRVYSSIYYEDIQSSTTSRYFTGSGNVFCIKFRLKTAVTGQFPITACQVSESYALGEEDKCADPGMVEVTPDVNKLKARIIYWNQEGGIRPLAYDNSGNHLITNIQGNVATCDALSVTAVNTDIQGYFVYDKTQGSHVTIKRDIPGDYNGQTGTAPDMMNIVNGMDCYYAGLITTFDQNNTKNGNSNWTPNAFQMLAADVNMNDKVRANDITLIQNRIVLKMQEYPQVWNYAYTAGNTEQQPTQAGVYSLDWRFVDEATVNTATDFNATANYPVYVGNMASDAGFWRDNAPDLTTCRPVQEGSVCDAGNTNNLFYGIMLGDVDGSWTTGVSNHLRTTKSEGTLAIDLFNAEDMGDGGYRIPVYYRGEGKLHAIDFSFEYDHSKVQVQKADYATAGTSAELNMRWNAYQNQKFLLTSYTMKGVNTQDKVYYIEVKTTDGNLDASAFQNVKAYLNGKASQSKVIATAAQQNAFAMANNTTVVTMYPNPASNVVTLSYSHLSQGIPQVVLSDLNGQKVNIQPTVDQSGKIQFGVSHVVRGLYLVTLYDEAGGVISRQKLMIKR</sequence>
<evidence type="ECO:0000259" key="2">
    <source>
        <dbReference type="Pfam" id="PF18962"/>
    </source>
</evidence>
<dbReference type="InterPro" id="IPR002102">
    <property type="entry name" value="Cohesin_dom"/>
</dbReference>
<dbReference type="Pfam" id="PF18962">
    <property type="entry name" value="Por_Secre_tail"/>
    <property type="match status" value="1"/>
</dbReference>
<feature type="domain" description="Cohesin" evidence="1">
    <location>
        <begin position="1276"/>
        <end position="1410"/>
    </location>
</feature>
<dbReference type="GO" id="GO:0000272">
    <property type="term" value="P:polysaccharide catabolic process"/>
    <property type="evidence" value="ECO:0007669"/>
    <property type="project" value="InterPro"/>
</dbReference>